<dbReference type="Pfam" id="PF13365">
    <property type="entry name" value="Trypsin_2"/>
    <property type="match status" value="1"/>
</dbReference>
<comment type="similarity">
    <text evidence="1">Belongs to the peptidase S1C family.</text>
</comment>
<comment type="caution">
    <text evidence="5">The sequence shown here is derived from an EMBL/GenBank/DDBJ whole genome shotgun (WGS) entry which is preliminary data.</text>
</comment>
<evidence type="ECO:0000313" key="5">
    <source>
        <dbReference type="EMBL" id="KAL1514768.1"/>
    </source>
</evidence>
<evidence type="ECO:0000256" key="2">
    <source>
        <dbReference type="ARBA" id="ARBA00022670"/>
    </source>
</evidence>
<dbReference type="InterPro" id="IPR036034">
    <property type="entry name" value="PDZ_sf"/>
</dbReference>
<feature type="domain" description="PDZ" evidence="4">
    <location>
        <begin position="293"/>
        <end position="381"/>
    </location>
</feature>
<dbReference type="SMART" id="SM00228">
    <property type="entry name" value="PDZ"/>
    <property type="match status" value="1"/>
</dbReference>
<name>A0AB34J5V8_PRYPA</name>
<dbReference type="SUPFAM" id="SSF50156">
    <property type="entry name" value="PDZ domain-like"/>
    <property type="match status" value="1"/>
</dbReference>
<dbReference type="SUPFAM" id="SSF50494">
    <property type="entry name" value="Trypsin-like serine proteases"/>
    <property type="match status" value="1"/>
</dbReference>
<evidence type="ECO:0000313" key="6">
    <source>
        <dbReference type="Proteomes" id="UP001515480"/>
    </source>
</evidence>
<accession>A0AB34J5V8</accession>
<dbReference type="GO" id="GO:0006508">
    <property type="term" value="P:proteolysis"/>
    <property type="evidence" value="ECO:0007669"/>
    <property type="project" value="UniProtKB-KW"/>
</dbReference>
<keyword evidence="2" id="KW-0645">Protease</keyword>
<dbReference type="PROSITE" id="PS50106">
    <property type="entry name" value="PDZ"/>
    <property type="match status" value="1"/>
</dbReference>
<evidence type="ECO:0000256" key="1">
    <source>
        <dbReference type="ARBA" id="ARBA00010541"/>
    </source>
</evidence>
<dbReference type="Gene3D" id="2.30.42.10">
    <property type="match status" value="1"/>
</dbReference>
<keyword evidence="6" id="KW-1185">Reference proteome</keyword>
<protein>
    <recommendedName>
        <fullName evidence="4">PDZ domain-containing protein</fullName>
    </recommendedName>
</protein>
<dbReference type="EMBL" id="JBGBPQ010000012">
    <property type="protein sequence ID" value="KAL1514768.1"/>
    <property type="molecule type" value="Genomic_DNA"/>
</dbReference>
<keyword evidence="3" id="KW-0378">Hydrolase</keyword>
<reference evidence="5 6" key="1">
    <citation type="journal article" date="2024" name="Science">
        <title>Giant polyketide synthase enzymes in the biosynthesis of giant marine polyether toxins.</title>
        <authorList>
            <person name="Fallon T.R."/>
            <person name="Shende V.V."/>
            <person name="Wierzbicki I.H."/>
            <person name="Pendleton A.L."/>
            <person name="Watervoot N.F."/>
            <person name="Auber R.P."/>
            <person name="Gonzalez D.J."/>
            <person name="Wisecaver J.H."/>
            <person name="Moore B.S."/>
        </authorList>
    </citation>
    <scope>NUCLEOTIDE SEQUENCE [LARGE SCALE GENOMIC DNA]</scope>
    <source>
        <strain evidence="5 6">12B1</strain>
    </source>
</reference>
<dbReference type="InterPro" id="IPR009003">
    <property type="entry name" value="Peptidase_S1_PA"/>
</dbReference>
<dbReference type="PANTHER" id="PTHR22939">
    <property type="entry name" value="SERINE PROTEASE FAMILY S1C HTRA-RELATED"/>
    <property type="match status" value="1"/>
</dbReference>
<dbReference type="AlphaFoldDB" id="A0AB34J5V8"/>
<dbReference type="PANTHER" id="PTHR22939:SF125">
    <property type="entry name" value="PROTEASE DO-LIKE 14-RELATED"/>
    <property type="match status" value="1"/>
</dbReference>
<dbReference type="Proteomes" id="UP001515480">
    <property type="component" value="Unassembled WGS sequence"/>
</dbReference>
<dbReference type="InterPro" id="IPR001940">
    <property type="entry name" value="Peptidase_S1C"/>
</dbReference>
<dbReference type="Gene3D" id="2.40.10.120">
    <property type="match status" value="1"/>
</dbReference>
<dbReference type="Pfam" id="PF13180">
    <property type="entry name" value="PDZ_2"/>
    <property type="match status" value="1"/>
</dbReference>
<dbReference type="PRINTS" id="PR00834">
    <property type="entry name" value="PROTEASES2C"/>
</dbReference>
<evidence type="ECO:0000256" key="3">
    <source>
        <dbReference type="ARBA" id="ARBA00022801"/>
    </source>
</evidence>
<gene>
    <name evidence="5" type="ORF">AB1Y20_003854</name>
</gene>
<evidence type="ECO:0000259" key="4">
    <source>
        <dbReference type="PROSITE" id="PS50106"/>
    </source>
</evidence>
<dbReference type="GO" id="GO:0004252">
    <property type="term" value="F:serine-type endopeptidase activity"/>
    <property type="evidence" value="ECO:0007669"/>
    <property type="project" value="InterPro"/>
</dbReference>
<proteinExistence type="inferred from homology"/>
<organism evidence="5 6">
    <name type="scientific">Prymnesium parvum</name>
    <name type="common">Toxic golden alga</name>
    <dbReference type="NCBI Taxonomy" id="97485"/>
    <lineage>
        <taxon>Eukaryota</taxon>
        <taxon>Haptista</taxon>
        <taxon>Haptophyta</taxon>
        <taxon>Prymnesiophyceae</taxon>
        <taxon>Prymnesiales</taxon>
        <taxon>Prymnesiaceae</taxon>
        <taxon>Prymnesium</taxon>
    </lineage>
</organism>
<sequence length="395" mass="41127">MPSALRLRRLVTCLAPRALRTAATICRGHAAVAPPRARPPLLRVAAGLALGWHAKHCLEAADCEPTPPTYLKPSFIADAAATASPALVNISVGGRGPFSPMSSGSGFIIEPDGLILTNTHVVAQAMSGSPVIVTLSDGVTKLRGRVEHADSVSDIAVLRVDTRAPLPTAALGTSANLRPGEFVVALGAPLGLSNSVSSGIVSAVQRTRSEIGLRDPSGARNQMEYIQTDAAINSGNSGGPLLNLKGEVIGINTMKAMGMDGIAFAVPIDEVKQIVSQLRKHGRVLRPYLGLKFVELNKAIAADLRARAAESVDGAGAHSLPDVGLYVMHVAPGSPAQRGGVRTGDTVVGLDELAIRSTHDLVAALSDKVGTKVRLKLQRQKVVETVVVTVESLQQ</sequence>
<dbReference type="InterPro" id="IPR001478">
    <property type="entry name" value="PDZ"/>
</dbReference>